<organism evidence="18">
    <name type="scientific">Liriodendron tulipifera</name>
    <name type="common">Tuliptree</name>
    <name type="synonym">Tulip poplar</name>
    <dbReference type="NCBI Taxonomy" id="3415"/>
    <lineage>
        <taxon>Eukaryota</taxon>
        <taxon>Viridiplantae</taxon>
        <taxon>Streptophyta</taxon>
        <taxon>Embryophyta</taxon>
        <taxon>Tracheophyta</taxon>
        <taxon>Spermatophyta</taxon>
        <taxon>Magnoliopsida</taxon>
        <taxon>Magnoliidae</taxon>
        <taxon>Magnoliales</taxon>
        <taxon>Magnoliaceae</taxon>
        <taxon>Liriodendron</taxon>
    </lineage>
</organism>
<feature type="domain" description="RING-type" evidence="16">
    <location>
        <begin position="141"/>
        <end position="180"/>
    </location>
</feature>
<feature type="region of interest" description="Disordered" evidence="14">
    <location>
        <begin position="425"/>
        <end position="450"/>
    </location>
</feature>
<evidence type="ECO:0000256" key="8">
    <source>
        <dbReference type="ARBA" id="ARBA00022833"/>
    </source>
</evidence>
<dbReference type="GO" id="GO:0003677">
    <property type="term" value="F:DNA binding"/>
    <property type="evidence" value="ECO:0007669"/>
    <property type="project" value="UniProtKB-KW"/>
</dbReference>
<dbReference type="EC" id="2.3.2.27" evidence="3"/>
<dbReference type="SUPFAM" id="SSF57903">
    <property type="entry name" value="FYVE/PHD zinc finger"/>
    <property type="match status" value="1"/>
</dbReference>
<dbReference type="PROSITE" id="PS50089">
    <property type="entry name" value="ZF_RING_2"/>
    <property type="match status" value="2"/>
</dbReference>
<comment type="pathway">
    <text evidence="2">Protein modification; protein ubiquitination.</text>
</comment>
<dbReference type="GO" id="GO:0005634">
    <property type="term" value="C:nucleus"/>
    <property type="evidence" value="ECO:0007669"/>
    <property type="project" value="UniProtKB-SubCell"/>
</dbReference>
<feature type="region of interest" description="Disordered" evidence="14">
    <location>
        <begin position="94"/>
        <end position="130"/>
    </location>
</feature>
<feature type="domain" description="PHD-type" evidence="15">
    <location>
        <begin position="12"/>
        <end position="63"/>
    </location>
</feature>
<keyword evidence="10" id="KW-0238">DNA-binding</keyword>
<dbReference type="InterPro" id="IPR001841">
    <property type="entry name" value="Znf_RING"/>
</dbReference>
<dbReference type="AlphaFoldDB" id="E5DD00"/>
<keyword evidence="6 12" id="KW-0863">Zinc-finger</keyword>
<protein>
    <recommendedName>
        <fullName evidence="3">RING-type E3 ubiquitin transferase</fullName>
        <ecNumber evidence="3">2.3.2.27</ecNumber>
    </recommendedName>
</protein>
<dbReference type="SMART" id="SM00249">
    <property type="entry name" value="PHD"/>
    <property type="match status" value="1"/>
</dbReference>
<evidence type="ECO:0000256" key="10">
    <source>
        <dbReference type="ARBA" id="ARBA00023125"/>
    </source>
</evidence>
<proteinExistence type="predicted"/>
<keyword evidence="8" id="KW-0862">Zinc</keyword>
<feature type="domain" description="RING-type" evidence="16">
    <location>
        <begin position="512"/>
        <end position="569"/>
    </location>
</feature>
<dbReference type="FunFam" id="2.30.280.10:FF:000002">
    <property type="entry name" value="E3 ubiquitin-protein ligase ORTHRUS 2"/>
    <property type="match status" value="1"/>
</dbReference>
<dbReference type="InterPro" id="IPR013083">
    <property type="entry name" value="Znf_RING/FYVE/PHD"/>
</dbReference>
<dbReference type="Pfam" id="PF13445">
    <property type="entry name" value="zf-RING_UBOX"/>
    <property type="match status" value="1"/>
</dbReference>
<keyword evidence="9" id="KW-0156">Chromatin regulator</keyword>
<comment type="catalytic activity">
    <reaction evidence="1">
        <text>S-ubiquitinyl-[E2 ubiquitin-conjugating enzyme]-L-cysteine + [acceptor protein]-L-lysine = [E2 ubiquitin-conjugating enzyme]-L-cysteine + N(6)-ubiquitinyl-[acceptor protein]-L-lysine.</text>
        <dbReference type="EC" id="2.3.2.27"/>
    </reaction>
</comment>
<sequence length="713" mass="78712">MAHDSDLPCDGDGICMLCKKSPSDEEKLLCNTCATPWHVPCLSSPPQSLSSTLQWNCPDCSPAPSVDSKPAPSVAGSLSNDLISAVRAIEADESLNDEEKARRRQELMSGGARSSGDGDEKKREKGGNGGVLDLLDGSLNCSFCMQLPERPVTTPCGHNFCLKCFQKWVAQGKRTCAKCRHTIPTKMASQPRINSALVVAIRMARTEKSATSGATLKPLPFVHNQNRPDKAFTTERAKRAGKANACSGKIFVTVPPDHFGPIPAENDPERNQGVLVGESWEDRMECRQWGAHLPHVAGIAGQSDYGAQSVALSGGYEDDEDHGEWFLYTGSGGRDLSGNRRTNKEQSFDQKFEKLNEALRVSCKKGYPVRVVRSHKEKRSSYAPETGVRYDGIYRIEKCWRKVGVQGFKVCRYLFVRCDNEPAPWTSDEHGDRPRPLPGIKELKNTTDVTERKEKPAWDYEVCEGHGWKWTKPPPMSRRSSDTGNPEDRKRGRKSTTQGLSVRDRLLKGFSCLLCHKVMTLPLTTPCAHNFCKPCLEGAFAGRAFVRERTRVGGRSLRAQKNVMKCPSCPTDISDFLQNPQVNRELMDVIESLKRKSEENVEGSNEEECEGTGEKKSDNADEDTSEGTDEKKSDDADEDTEVGSENPEMAEGGSDEEVAIVQVQVLPKRKKTENSTDGKKAKKSKKSSTAEEAGDDSPSSPLHVRSSDDDDFE</sequence>
<feature type="compositionally biased region" description="Basic and acidic residues" evidence="14">
    <location>
        <begin position="427"/>
        <end position="450"/>
    </location>
</feature>
<evidence type="ECO:0000256" key="6">
    <source>
        <dbReference type="ARBA" id="ARBA00022771"/>
    </source>
</evidence>
<dbReference type="InterPro" id="IPR036987">
    <property type="entry name" value="SRA-YDG_sf"/>
</dbReference>
<feature type="compositionally biased region" description="Acidic residues" evidence="14">
    <location>
        <begin position="600"/>
        <end position="611"/>
    </location>
</feature>
<dbReference type="InterPro" id="IPR011011">
    <property type="entry name" value="Znf_FYVE_PHD"/>
</dbReference>
<dbReference type="PANTHER" id="PTHR14140">
    <property type="entry name" value="E3 UBIQUITIN-PROTEIN LIGASE UHRF-RELATED"/>
    <property type="match status" value="1"/>
</dbReference>
<dbReference type="InterPro" id="IPR019787">
    <property type="entry name" value="Znf_PHD-finger"/>
</dbReference>
<evidence type="ECO:0000256" key="12">
    <source>
        <dbReference type="PROSITE-ProRule" id="PRU00175"/>
    </source>
</evidence>
<dbReference type="InterPro" id="IPR018957">
    <property type="entry name" value="Znf_C3HC4_RING-type"/>
</dbReference>
<feature type="compositionally biased region" description="Basic and acidic residues" evidence="14">
    <location>
        <begin position="97"/>
        <end position="106"/>
    </location>
</feature>
<dbReference type="GO" id="GO:0061630">
    <property type="term" value="F:ubiquitin protein ligase activity"/>
    <property type="evidence" value="ECO:0007669"/>
    <property type="project" value="UniProtKB-EC"/>
</dbReference>
<dbReference type="Pfam" id="PF02182">
    <property type="entry name" value="SAD_SRA"/>
    <property type="match status" value="1"/>
</dbReference>
<dbReference type="GO" id="GO:0044027">
    <property type="term" value="P:negative regulation of gene expression via chromosomal CpG island methylation"/>
    <property type="evidence" value="ECO:0007669"/>
    <property type="project" value="TreeGrafter"/>
</dbReference>
<evidence type="ECO:0000256" key="1">
    <source>
        <dbReference type="ARBA" id="ARBA00000900"/>
    </source>
</evidence>
<dbReference type="PANTHER" id="PTHR14140:SF27">
    <property type="entry name" value="OS04G0289800 PROTEIN"/>
    <property type="match status" value="1"/>
</dbReference>
<keyword evidence="7" id="KW-0833">Ubl conjugation pathway</keyword>
<dbReference type="InterPro" id="IPR045134">
    <property type="entry name" value="UHRF1/2-like"/>
</dbReference>
<dbReference type="InterPro" id="IPR003105">
    <property type="entry name" value="SRA_YDG"/>
</dbReference>
<dbReference type="FunFam" id="3.30.40.10:FF:000472">
    <property type="entry name" value="E3 ubiquitin-protein ligase ORTHRUS 2"/>
    <property type="match status" value="1"/>
</dbReference>
<dbReference type="SMART" id="SM00466">
    <property type="entry name" value="SRA"/>
    <property type="match status" value="1"/>
</dbReference>
<reference evidence="18" key="1">
    <citation type="journal article" date="2011" name="Tree Genet. Genomes">
        <title>Organization of the chromosome region harboring a FLORICAULA/LEAFY gene in Liriodendron.</title>
        <authorList>
            <person name="Liang H."/>
            <person name="Barakat A."/>
            <person name="Schlarbaum S.E."/>
            <person name="Carlson J.E."/>
        </authorList>
    </citation>
    <scope>NUCLEOTIDE SEQUENCE</scope>
</reference>
<dbReference type="Pfam" id="PF00097">
    <property type="entry name" value="zf-C3HC4"/>
    <property type="match status" value="1"/>
</dbReference>
<evidence type="ECO:0000256" key="4">
    <source>
        <dbReference type="ARBA" id="ARBA00022679"/>
    </source>
</evidence>
<evidence type="ECO:0000313" key="18">
    <source>
        <dbReference type="EMBL" id="ADR79438.1"/>
    </source>
</evidence>
<dbReference type="EMBL" id="GU252704">
    <property type="protein sequence ID" value="ADR79438.1"/>
    <property type="molecule type" value="Genomic_DNA"/>
</dbReference>
<evidence type="ECO:0000256" key="14">
    <source>
        <dbReference type="SAM" id="MobiDB-lite"/>
    </source>
</evidence>
<feature type="compositionally biased region" description="Basic and acidic residues" evidence="14">
    <location>
        <begin position="116"/>
        <end position="126"/>
    </location>
</feature>
<dbReference type="InterPro" id="IPR047498">
    <property type="entry name" value="RING-HC_ORTHRUS_rpt1"/>
</dbReference>
<dbReference type="CDD" id="cd23138">
    <property type="entry name" value="RING-HC_ORTHRUS_rpt1"/>
    <property type="match status" value="1"/>
</dbReference>
<evidence type="ECO:0000256" key="2">
    <source>
        <dbReference type="ARBA" id="ARBA00004906"/>
    </source>
</evidence>
<evidence type="ECO:0000256" key="3">
    <source>
        <dbReference type="ARBA" id="ARBA00012483"/>
    </source>
</evidence>
<feature type="domain" description="YDG" evidence="17">
    <location>
        <begin position="269"/>
        <end position="417"/>
    </location>
</feature>
<dbReference type="InterPro" id="IPR019786">
    <property type="entry name" value="Zinc_finger_PHD-type_CS"/>
</dbReference>
<dbReference type="InterPro" id="IPR015947">
    <property type="entry name" value="PUA-like_sf"/>
</dbReference>
<evidence type="ECO:0000256" key="9">
    <source>
        <dbReference type="ARBA" id="ARBA00022853"/>
    </source>
</evidence>
<accession>E5DD00</accession>
<dbReference type="SUPFAM" id="SSF57850">
    <property type="entry name" value="RING/U-box"/>
    <property type="match status" value="2"/>
</dbReference>
<dbReference type="PROSITE" id="PS00518">
    <property type="entry name" value="ZF_RING_1"/>
    <property type="match status" value="1"/>
</dbReference>
<dbReference type="Gene3D" id="2.30.280.10">
    <property type="entry name" value="SRA-YDG"/>
    <property type="match status" value="1"/>
</dbReference>
<dbReference type="Gene3D" id="3.30.40.10">
    <property type="entry name" value="Zinc/RING finger domain, C3HC4 (zinc finger)"/>
    <property type="match status" value="3"/>
</dbReference>
<evidence type="ECO:0000256" key="13">
    <source>
        <dbReference type="PROSITE-ProRule" id="PRU00358"/>
    </source>
</evidence>
<dbReference type="PROSITE" id="PS01359">
    <property type="entry name" value="ZF_PHD_1"/>
    <property type="match status" value="1"/>
</dbReference>
<evidence type="ECO:0000256" key="7">
    <source>
        <dbReference type="ARBA" id="ARBA00022786"/>
    </source>
</evidence>
<evidence type="ECO:0000259" key="15">
    <source>
        <dbReference type="PROSITE" id="PS50016"/>
    </source>
</evidence>
<dbReference type="InterPro" id="IPR017907">
    <property type="entry name" value="Znf_RING_CS"/>
</dbReference>
<dbReference type="SUPFAM" id="SSF88697">
    <property type="entry name" value="PUA domain-like"/>
    <property type="match status" value="1"/>
</dbReference>
<feature type="region of interest" description="Disordered" evidence="14">
    <location>
        <begin position="594"/>
        <end position="713"/>
    </location>
</feature>
<dbReference type="PROSITE" id="PS50016">
    <property type="entry name" value="ZF_PHD_2"/>
    <property type="match status" value="1"/>
</dbReference>
<dbReference type="SMART" id="SM00184">
    <property type="entry name" value="RING"/>
    <property type="match status" value="3"/>
</dbReference>
<dbReference type="GO" id="GO:0016567">
    <property type="term" value="P:protein ubiquitination"/>
    <property type="evidence" value="ECO:0007669"/>
    <property type="project" value="UniProtKB-UniPathway"/>
</dbReference>
<keyword evidence="4" id="KW-0808">Transferase</keyword>
<name>E5DD00_LIRTU</name>
<evidence type="ECO:0000256" key="11">
    <source>
        <dbReference type="ARBA" id="ARBA00023242"/>
    </source>
</evidence>
<evidence type="ECO:0000256" key="5">
    <source>
        <dbReference type="ARBA" id="ARBA00022723"/>
    </source>
</evidence>
<dbReference type="PROSITE" id="PS51015">
    <property type="entry name" value="YDG"/>
    <property type="match status" value="1"/>
</dbReference>
<evidence type="ECO:0000259" key="16">
    <source>
        <dbReference type="PROSITE" id="PS50089"/>
    </source>
</evidence>
<dbReference type="InterPro" id="IPR027370">
    <property type="entry name" value="Znf-RING_euk"/>
</dbReference>
<feature type="region of interest" description="Disordered" evidence="14">
    <location>
        <begin position="471"/>
        <end position="498"/>
    </location>
</feature>
<dbReference type="UniPathway" id="UPA00143"/>
<dbReference type="GO" id="GO:0008270">
    <property type="term" value="F:zinc ion binding"/>
    <property type="evidence" value="ECO:0007669"/>
    <property type="project" value="UniProtKB-KW"/>
</dbReference>
<evidence type="ECO:0000259" key="17">
    <source>
        <dbReference type="PROSITE" id="PS51015"/>
    </source>
</evidence>
<keyword evidence="5" id="KW-0479">Metal-binding</keyword>
<keyword evidence="11 13" id="KW-0539">Nucleus</keyword>
<dbReference type="InterPro" id="IPR001965">
    <property type="entry name" value="Znf_PHD"/>
</dbReference>
<comment type="subcellular location">
    <subcellularLocation>
        <location evidence="13">Nucleus</location>
    </subcellularLocation>
</comment>